<sequence>MSELRKLIRLVQRTGIGELELSSGGRSIRISAHAGAPAPVAVHAPVAVAPSPAPTRAAGAAAESAAAAPSNDERLVAITSPMVGTFYRAPAPDADPYVEPGDQVEVGQTVCIIEAMKLMNTIESEVRGKVVQVLVENAQPVEFGQKLFLIDPA</sequence>
<dbReference type="InterPro" id="IPR000089">
    <property type="entry name" value="Biotin_lipoyl"/>
</dbReference>
<keyword evidence="4 8" id="KW-0276">Fatty acid metabolism</keyword>
<feature type="domain" description="Lipoyl-binding" evidence="9">
    <location>
        <begin position="75"/>
        <end position="151"/>
    </location>
</feature>
<dbReference type="InterPro" id="IPR001882">
    <property type="entry name" value="Biotin_BS"/>
</dbReference>
<dbReference type="GO" id="GO:0006633">
    <property type="term" value="P:fatty acid biosynthetic process"/>
    <property type="evidence" value="ECO:0007669"/>
    <property type="project" value="UniProtKB-UniPathway"/>
</dbReference>
<dbReference type="SUPFAM" id="SSF51230">
    <property type="entry name" value="Single hybrid motif"/>
    <property type="match status" value="1"/>
</dbReference>
<evidence type="ECO:0000259" key="9">
    <source>
        <dbReference type="PROSITE" id="PS50968"/>
    </source>
</evidence>
<comment type="caution">
    <text evidence="10">The sequence shown here is derived from an EMBL/GenBank/DDBJ whole genome shotgun (WGS) entry which is preliminary data.</text>
</comment>
<dbReference type="PRINTS" id="PR01071">
    <property type="entry name" value="ACOABIOTINCC"/>
</dbReference>
<dbReference type="InterPro" id="IPR001249">
    <property type="entry name" value="AcCoA_biotinCC"/>
</dbReference>
<keyword evidence="3 8" id="KW-0444">Lipid biosynthesis</keyword>
<accession>A0A832MJW8</accession>
<dbReference type="PROSITE" id="PS50968">
    <property type="entry name" value="BIOTINYL_LIPOYL"/>
    <property type="match status" value="1"/>
</dbReference>
<evidence type="ECO:0000256" key="1">
    <source>
        <dbReference type="ARBA" id="ARBA00005194"/>
    </source>
</evidence>
<dbReference type="PANTHER" id="PTHR45266:SF3">
    <property type="entry name" value="OXALOACETATE DECARBOXYLASE ALPHA CHAIN"/>
    <property type="match status" value="1"/>
</dbReference>
<dbReference type="PANTHER" id="PTHR45266">
    <property type="entry name" value="OXALOACETATE DECARBOXYLASE ALPHA CHAIN"/>
    <property type="match status" value="1"/>
</dbReference>
<comment type="pathway">
    <text evidence="1 8">Lipid metabolism; fatty acid biosynthesis.</text>
</comment>
<dbReference type="UniPathway" id="UPA00094"/>
<protein>
    <recommendedName>
        <fullName evidence="2 8">Biotin carboxyl carrier protein of acetyl-CoA carboxylase</fullName>
    </recommendedName>
</protein>
<dbReference type="FunFam" id="2.40.50.100:FF:000003">
    <property type="entry name" value="Acetyl-CoA carboxylase biotin carboxyl carrier protein"/>
    <property type="match status" value="1"/>
</dbReference>
<dbReference type="InterPro" id="IPR050709">
    <property type="entry name" value="Biotin_Carboxyl_Carrier/Decarb"/>
</dbReference>
<dbReference type="GO" id="GO:0009317">
    <property type="term" value="C:acetyl-CoA carboxylase complex"/>
    <property type="evidence" value="ECO:0007669"/>
    <property type="project" value="InterPro"/>
</dbReference>
<comment type="function">
    <text evidence="8">This protein is a component of the acetyl coenzyme A carboxylase complex; first, biotin carboxylase catalyzes the carboxylation of the carrier protein and then the transcarboxylase transfers the carboxyl group to form malonyl-CoA.</text>
</comment>
<evidence type="ECO:0000256" key="2">
    <source>
        <dbReference type="ARBA" id="ARBA00017562"/>
    </source>
</evidence>
<evidence type="ECO:0000256" key="4">
    <source>
        <dbReference type="ARBA" id="ARBA00022832"/>
    </source>
</evidence>
<dbReference type="CDD" id="cd06850">
    <property type="entry name" value="biotinyl_domain"/>
    <property type="match status" value="1"/>
</dbReference>
<gene>
    <name evidence="10" type="primary">accB</name>
    <name evidence="10" type="ORF">ENR23_07325</name>
</gene>
<evidence type="ECO:0000313" key="10">
    <source>
        <dbReference type="EMBL" id="HGZ43222.1"/>
    </source>
</evidence>
<reference evidence="10" key="1">
    <citation type="journal article" date="2020" name="mSystems">
        <title>Genome- and Community-Level Interaction Insights into Carbon Utilization and Element Cycling Functions of Hydrothermarchaeota in Hydrothermal Sediment.</title>
        <authorList>
            <person name="Zhou Z."/>
            <person name="Liu Y."/>
            <person name="Xu W."/>
            <person name="Pan J."/>
            <person name="Luo Z.H."/>
            <person name="Li M."/>
        </authorList>
    </citation>
    <scope>NUCLEOTIDE SEQUENCE [LARGE SCALE GENOMIC DNA]</scope>
    <source>
        <strain evidence="10">SpSt-381</strain>
    </source>
</reference>
<dbReference type="InterPro" id="IPR011053">
    <property type="entry name" value="Single_hybrid_motif"/>
</dbReference>
<name>A0A832MJW8_UNCEI</name>
<evidence type="ECO:0000256" key="6">
    <source>
        <dbReference type="ARBA" id="ARBA00023160"/>
    </source>
</evidence>
<evidence type="ECO:0000256" key="5">
    <source>
        <dbReference type="ARBA" id="ARBA00023098"/>
    </source>
</evidence>
<keyword evidence="7 8" id="KW-0092">Biotin</keyword>
<organism evidence="10">
    <name type="scientific">Eiseniibacteriota bacterium</name>
    <dbReference type="NCBI Taxonomy" id="2212470"/>
    <lineage>
        <taxon>Bacteria</taxon>
        <taxon>Candidatus Eiseniibacteriota</taxon>
    </lineage>
</organism>
<dbReference type="GO" id="GO:0003989">
    <property type="term" value="F:acetyl-CoA carboxylase activity"/>
    <property type="evidence" value="ECO:0007669"/>
    <property type="project" value="InterPro"/>
</dbReference>
<dbReference type="PROSITE" id="PS00188">
    <property type="entry name" value="BIOTIN"/>
    <property type="match status" value="1"/>
</dbReference>
<evidence type="ECO:0000256" key="7">
    <source>
        <dbReference type="ARBA" id="ARBA00023267"/>
    </source>
</evidence>
<evidence type="ECO:0000256" key="8">
    <source>
        <dbReference type="RuleBase" id="RU364072"/>
    </source>
</evidence>
<dbReference type="EMBL" id="DSQF01000016">
    <property type="protein sequence ID" value="HGZ43222.1"/>
    <property type="molecule type" value="Genomic_DNA"/>
</dbReference>
<dbReference type="Pfam" id="PF00364">
    <property type="entry name" value="Biotin_lipoyl"/>
    <property type="match status" value="1"/>
</dbReference>
<keyword evidence="5 8" id="KW-0443">Lipid metabolism</keyword>
<proteinExistence type="predicted"/>
<dbReference type="Gene3D" id="2.40.50.100">
    <property type="match status" value="1"/>
</dbReference>
<dbReference type="AlphaFoldDB" id="A0A832MJW8"/>
<dbReference type="NCBIfam" id="TIGR00531">
    <property type="entry name" value="BCCP"/>
    <property type="match status" value="1"/>
</dbReference>
<evidence type="ECO:0000256" key="3">
    <source>
        <dbReference type="ARBA" id="ARBA00022516"/>
    </source>
</evidence>
<keyword evidence="6 8" id="KW-0275">Fatty acid biosynthesis</keyword>